<name>A0A845GK37_9BURK</name>
<dbReference type="Proteomes" id="UP000447355">
    <property type="component" value="Unassembled WGS sequence"/>
</dbReference>
<feature type="domain" description="SnoaL-like" evidence="1">
    <location>
        <begin position="22"/>
        <end position="123"/>
    </location>
</feature>
<evidence type="ECO:0000313" key="3">
    <source>
        <dbReference type="Proteomes" id="UP000447355"/>
    </source>
</evidence>
<dbReference type="Gene3D" id="3.10.450.50">
    <property type="match status" value="1"/>
</dbReference>
<dbReference type="SUPFAM" id="SSF54427">
    <property type="entry name" value="NTF2-like"/>
    <property type="match status" value="1"/>
</dbReference>
<reference evidence="2" key="1">
    <citation type="submission" date="2019-12" db="EMBL/GenBank/DDBJ databases">
        <title>Novel species isolated from a subtropical stream in China.</title>
        <authorList>
            <person name="Lu H."/>
        </authorList>
    </citation>
    <scope>NUCLEOTIDE SEQUENCE [LARGE SCALE GENOMIC DNA]</scope>
    <source>
        <strain evidence="2">FT81W</strain>
    </source>
</reference>
<gene>
    <name evidence="2" type="ORF">GTP90_13775</name>
</gene>
<dbReference type="AlphaFoldDB" id="A0A845GK37"/>
<evidence type="ECO:0000259" key="1">
    <source>
        <dbReference type="Pfam" id="PF12680"/>
    </source>
</evidence>
<dbReference type="EMBL" id="WWCX01000019">
    <property type="protein sequence ID" value="MYM94933.1"/>
    <property type="molecule type" value="Genomic_DNA"/>
</dbReference>
<accession>A0A845GK37</accession>
<sequence>MTPAQISVLDDSSSDSESVRQVKALYRALKAKDQQAIREILVDEPVWDVCPGFPEGAVYRGLAEIFGGFYQKLRARVHSFGAVPDSFVDGGDTVVALGHYQMTKSEGDAPVLVRFSHVWRIDSRKRIEGVWQVADSAQFFAA</sequence>
<dbReference type="InterPro" id="IPR032710">
    <property type="entry name" value="NTF2-like_dom_sf"/>
</dbReference>
<dbReference type="InterPro" id="IPR037401">
    <property type="entry name" value="SnoaL-like"/>
</dbReference>
<comment type="caution">
    <text evidence="2">The sequence shown here is derived from an EMBL/GenBank/DDBJ whole genome shotgun (WGS) entry which is preliminary data.</text>
</comment>
<proteinExistence type="predicted"/>
<protein>
    <recommendedName>
        <fullName evidence="1">SnoaL-like domain-containing protein</fullName>
    </recommendedName>
</protein>
<dbReference type="Pfam" id="PF12680">
    <property type="entry name" value="SnoaL_2"/>
    <property type="match status" value="1"/>
</dbReference>
<dbReference type="RefSeq" id="WP_161084083.1">
    <property type="nucleotide sequence ID" value="NZ_WWCX01000019.1"/>
</dbReference>
<organism evidence="2 3">
    <name type="scientific">Duganella vulcania</name>
    <dbReference type="NCBI Taxonomy" id="2692166"/>
    <lineage>
        <taxon>Bacteria</taxon>
        <taxon>Pseudomonadati</taxon>
        <taxon>Pseudomonadota</taxon>
        <taxon>Betaproteobacteria</taxon>
        <taxon>Burkholderiales</taxon>
        <taxon>Oxalobacteraceae</taxon>
        <taxon>Telluria group</taxon>
        <taxon>Duganella</taxon>
    </lineage>
</organism>
<evidence type="ECO:0000313" key="2">
    <source>
        <dbReference type="EMBL" id="MYM94933.1"/>
    </source>
</evidence>